<name>A0A5N5F0V2_9ROSA</name>
<dbReference type="AlphaFoldDB" id="A0A5N5F0V2"/>
<dbReference type="Proteomes" id="UP000327157">
    <property type="component" value="Chromosome 7"/>
</dbReference>
<reference evidence="1 2" key="1">
    <citation type="submission" date="2019-09" db="EMBL/GenBank/DDBJ databases">
        <authorList>
            <person name="Ou C."/>
        </authorList>
    </citation>
    <scope>NUCLEOTIDE SEQUENCE [LARGE SCALE GENOMIC DNA]</scope>
    <source>
        <strain evidence="1">S2</strain>
        <tissue evidence="1">Leaf</tissue>
    </source>
</reference>
<organism evidence="1 2">
    <name type="scientific">Pyrus ussuriensis x Pyrus communis</name>
    <dbReference type="NCBI Taxonomy" id="2448454"/>
    <lineage>
        <taxon>Eukaryota</taxon>
        <taxon>Viridiplantae</taxon>
        <taxon>Streptophyta</taxon>
        <taxon>Embryophyta</taxon>
        <taxon>Tracheophyta</taxon>
        <taxon>Spermatophyta</taxon>
        <taxon>Magnoliopsida</taxon>
        <taxon>eudicotyledons</taxon>
        <taxon>Gunneridae</taxon>
        <taxon>Pentapetalae</taxon>
        <taxon>rosids</taxon>
        <taxon>fabids</taxon>
        <taxon>Rosales</taxon>
        <taxon>Rosaceae</taxon>
        <taxon>Amygdaloideae</taxon>
        <taxon>Maleae</taxon>
        <taxon>Pyrus</taxon>
    </lineage>
</organism>
<accession>A0A5N5F0V2</accession>
<dbReference type="Gene3D" id="3.40.50.300">
    <property type="entry name" value="P-loop containing nucleotide triphosphate hydrolases"/>
    <property type="match status" value="1"/>
</dbReference>
<dbReference type="PANTHER" id="PTHR45865">
    <property type="entry name" value="E3 UBIQUITIN-PROTEIN LIGASE SHPRH FAMILY MEMBER"/>
    <property type="match status" value="1"/>
</dbReference>
<reference evidence="2" key="2">
    <citation type="submission" date="2019-10" db="EMBL/GenBank/DDBJ databases">
        <title>A de novo genome assembly of a pear dwarfing rootstock.</title>
        <authorList>
            <person name="Wang F."/>
            <person name="Wang J."/>
            <person name="Li S."/>
            <person name="Zhang Y."/>
            <person name="Fang M."/>
            <person name="Ma L."/>
            <person name="Zhao Y."/>
            <person name="Jiang S."/>
        </authorList>
    </citation>
    <scope>NUCLEOTIDE SEQUENCE [LARGE SCALE GENOMIC DNA]</scope>
</reference>
<sequence>MSEASVMVQGSYGTKIEAVTRRILWIKSTDPEAKVLVFSSWHDVLDVLEHAFTANDITHVRMKGGR</sequence>
<dbReference type="OrthoDB" id="423559at2759"/>
<dbReference type="PANTHER" id="PTHR45865:SF1">
    <property type="entry name" value="E3 UBIQUITIN-PROTEIN LIGASE SHPRH"/>
    <property type="match status" value="1"/>
</dbReference>
<protein>
    <submittedName>
        <fullName evidence="1">E3 ubiquitin-protein ligase SHPRH-like</fullName>
    </submittedName>
</protein>
<dbReference type="InterPro" id="IPR027417">
    <property type="entry name" value="P-loop_NTPase"/>
</dbReference>
<gene>
    <name evidence="1" type="ORF">D8674_032096</name>
</gene>
<comment type="caution">
    <text evidence="1">The sequence shown here is derived from an EMBL/GenBank/DDBJ whole genome shotgun (WGS) entry which is preliminary data.</text>
</comment>
<evidence type="ECO:0000313" key="1">
    <source>
        <dbReference type="EMBL" id="KAB2596646.1"/>
    </source>
</evidence>
<reference evidence="1 2" key="3">
    <citation type="submission" date="2019-11" db="EMBL/GenBank/DDBJ databases">
        <title>A de novo genome assembly of a pear dwarfing rootstock.</title>
        <authorList>
            <person name="Wang F."/>
            <person name="Wang J."/>
            <person name="Li S."/>
            <person name="Zhang Y."/>
            <person name="Fang M."/>
            <person name="Ma L."/>
            <person name="Zhao Y."/>
            <person name="Jiang S."/>
        </authorList>
    </citation>
    <scope>NUCLEOTIDE SEQUENCE [LARGE SCALE GENOMIC DNA]</scope>
    <source>
        <strain evidence="1">S2</strain>
        <tissue evidence="1">Leaf</tissue>
    </source>
</reference>
<proteinExistence type="predicted"/>
<dbReference type="EMBL" id="SMOL01000781">
    <property type="protein sequence ID" value="KAB2596646.1"/>
    <property type="molecule type" value="Genomic_DNA"/>
</dbReference>
<dbReference type="InterPro" id="IPR052583">
    <property type="entry name" value="ATP-helicase/E3_Ub-Ligase"/>
</dbReference>
<keyword evidence="2" id="KW-1185">Reference proteome</keyword>
<evidence type="ECO:0000313" key="2">
    <source>
        <dbReference type="Proteomes" id="UP000327157"/>
    </source>
</evidence>